<keyword evidence="1" id="KW-0812">Transmembrane</keyword>
<dbReference type="Proteomes" id="UP000659344">
    <property type="component" value="Unassembled WGS sequence"/>
</dbReference>
<proteinExistence type="predicted"/>
<organism evidence="2 3">
    <name type="scientific">Paenibacillus segetis</name>
    <dbReference type="NCBI Taxonomy" id="1325360"/>
    <lineage>
        <taxon>Bacteria</taxon>
        <taxon>Bacillati</taxon>
        <taxon>Bacillota</taxon>
        <taxon>Bacilli</taxon>
        <taxon>Bacillales</taxon>
        <taxon>Paenibacillaceae</taxon>
        <taxon>Paenibacillus</taxon>
    </lineage>
</organism>
<reference evidence="3" key="1">
    <citation type="journal article" date="2019" name="Int. J. Syst. Evol. Microbiol.">
        <title>The Global Catalogue of Microorganisms (GCM) 10K type strain sequencing project: providing services to taxonomists for standard genome sequencing and annotation.</title>
        <authorList>
            <consortium name="The Broad Institute Genomics Platform"/>
            <consortium name="The Broad Institute Genome Sequencing Center for Infectious Disease"/>
            <person name="Wu L."/>
            <person name="Ma J."/>
        </authorList>
    </citation>
    <scope>NUCLEOTIDE SEQUENCE [LARGE SCALE GENOMIC DNA]</scope>
    <source>
        <strain evidence="3">CGMCC 1.12769</strain>
    </source>
</reference>
<evidence type="ECO:0000256" key="1">
    <source>
        <dbReference type="SAM" id="Phobius"/>
    </source>
</evidence>
<gene>
    <name evidence="2" type="ORF">GCM10008013_34370</name>
</gene>
<keyword evidence="1" id="KW-0472">Membrane</keyword>
<protein>
    <submittedName>
        <fullName evidence="2">Uncharacterized protein</fullName>
    </submittedName>
</protein>
<sequence length="62" mass="6661">MEPGGSSWGDIVGYMDVYSNIIYIAFTLCVFLFMKSSEEEGELRRHCGVAGGGTGGYLSTLS</sequence>
<name>A0ABQ1YNC1_9BACL</name>
<evidence type="ECO:0000313" key="2">
    <source>
        <dbReference type="EMBL" id="GGH30946.1"/>
    </source>
</evidence>
<accession>A0ABQ1YNC1</accession>
<keyword evidence="3" id="KW-1185">Reference proteome</keyword>
<keyword evidence="1" id="KW-1133">Transmembrane helix</keyword>
<dbReference type="EMBL" id="BMFT01000002">
    <property type="protein sequence ID" value="GGH30946.1"/>
    <property type="molecule type" value="Genomic_DNA"/>
</dbReference>
<comment type="caution">
    <text evidence="2">The sequence shown here is derived from an EMBL/GenBank/DDBJ whole genome shotgun (WGS) entry which is preliminary data.</text>
</comment>
<feature type="transmembrane region" description="Helical" evidence="1">
    <location>
        <begin position="17"/>
        <end position="34"/>
    </location>
</feature>
<evidence type="ECO:0000313" key="3">
    <source>
        <dbReference type="Proteomes" id="UP000659344"/>
    </source>
</evidence>